<evidence type="ECO:0000313" key="4">
    <source>
        <dbReference type="Proteomes" id="UP000008782"/>
    </source>
</evidence>
<accession>E3QYE7</accession>
<dbReference type="HOGENOM" id="CLU_024079_3_0_1"/>
<keyword evidence="1" id="KW-0472">Membrane</keyword>
<sequence length="454" mass="51069">MADAASAFMQAIRPRGLPLLLIGLLACSTPPTLAERNGADRQCPNYVTSHAPLLWLHSHDRYMPSDLLTHVRHTSPLLDRSPVPDLPPLDLDNLELLNQFGDNVALTSDDDPTTHPPWLLGTPPDPDGRVRDATPCVVILVDKNERDVDAFYFYFYSYNEGPNVTQVLEPFNHIVKGGEAASGMHFGDHIGDWYHNMIRFRDGKPIGIYFSQHVDGSSYNWDDPELSKTDGRPIVYSACGSHANYPTPGDQIHNAVLVDYCDQGKRWDPVLSAYFYRFDPKSFTLTRLDPPGQLTAAPPESSNLTSFFYYSGRWGDVSYPDSDPRQKTVPWFKLKRFQSGPTGPRYKHLVRKGLKPDNARKLGWMEWGVGIYMSLYPCCLKGWRAWFLIGFVVATLSGAVAGAVFVLRKCRTRKYRRLDAEDILLDDWVLEDDALLSSSDDEDGKNDQGTKHAG</sequence>
<dbReference type="GeneID" id="24416441"/>
<dbReference type="Pfam" id="PF06101">
    <property type="entry name" value="Vps62"/>
    <property type="match status" value="1"/>
</dbReference>
<protein>
    <submittedName>
        <fullName evidence="3">Vacuolar protein sorting-associated protein 62</fullName>
    </submittedName>
</protein>
<dbReference type="Proteomes" id="UP000008782">
    <property type="component" value="Unassembled WGS sequence"/>
</dbReference>
<dbReference type="RefSeq" id="XP_008099905.1">
    <property type="nucleotide sequence ID" value="XM_008101714.1"/>
</dbReference>
<name>E3QYE7_COLGM</name>
<dbReference type="STRING" id="645133.E3QYE7"/>
<gene>
    <name evidence="3" type="ORF">GLRG_11076</name>
</gene>
<organism evidence="4">
    <name type="scientific">Colletotrichum graminicola (strain M1.001 / M2 / FGSC 10212)</name>
    <name type="common">Maize anthracnose fungus</name>
    <name type="synonym">Glomerella graminicola</name>
    <dbReference type="NCBI Taxonomy" id="645133"/>
    <lineage>
        <taxon>Eukaryota</taxon>
        <taxon>Fungi</taxon>
        <taxon>Dikarya</taxon>
        <taxon>Ascomycota</taxon>
        <taxon>Pezizomycotina</taxon>
        <taxon>Sordariomycetes</taxon>
        <taxon>Hypocreomycetidae</taxon>
        <taxon>Glomerellales</taxon>
        <taxon>Glomerellaceae</taxon>
        <taxon>Colletotrichum</taxon>
        <taxon>Colletotrichum graminicola species complex</taxon>
    </lineage>
</organism>
<dbReference type="VEuPathDB" id="FungiDB:GLRG_11076"/>
<dbReference type="EMBL" id="GG697402">
    <property type="protein sequence ID" value="EFQ35885.1"/>
    <property type="molecule type" value="Genomic_DNA"/>
</dbReference>
<keyword evidence="1" id="KW-1133">Transmembrane helix</keyword>
<dbReference type="PANTHER" id="PTHR48174:SF5">
    <property type="entry name" value="VACUOLAR PROTEIN SORTING-ASSOCIATED PROTEIN 62"/>
    <property type="match status" value="1"/>
</dbReference>
<keyword evidence="1" id="KW-0812">Transmembrane</keyword>
<reference evidence="4" key="1">
    <citation type="journal article" date="2012" name="Nat. Genet.">
        <title>Lifestyle transitions in plant pathogenic Colletotrichum fungi deciphered by genome and transcriptome analyses.</title>
        <authorList>
            <person name="O'Connell R.J."/>
            <person name="Thon M.R."/>
            <person name="Hacquard S."/>
            <person name="Amyotte S.G."/>
            <person name="Kleemann J."/>
            <person name="Torres M.F."/>
            <person name="Damm U."/>
            <person name="Buiate E.A."/>
            <person name="Epstein L."/>
            <person name="Alkan N."/>
            <person name="Altmueller J."/>
            <person name="Alvarado-Balderrama L."/>
            <person name="Bauser C.A."/>
            <person name="Becker C."/>
            <person name="Birren B.W."/>
            <person name="Chen Z."/>
            <person name="Choi J."/>
            <person name="Crouch J.A."/>
            <person name="Duvick J.P."/>
            <person name="Farman M.A."/>
            <person name="Gan P."/>
            <person name="Heiman D."/>
            <person name="Henrissat B."/>
            <person name="Howard R.J."/>
            <person name="Kabbage M."/>
            <person name="Koch C."/>
            <person name="Kracher B."/>
            <person name="Kubo Y."/>
            <person name="Law A.D."/>
            <person name="Lebrun M.-H."/>
            <person name="Lee Y.-H."/>
            <person name="Miyara I."/>
            <person name="Moore N."/>
            <person name="Neumann U."/>
            <person name="Nordstroem K."/>
            <person name="Panaccione D.G."/>
            <person name="Panstruga R."/>
            <person name="Place M."/>
            <person name="Proctor R.H."/>
            <person name="Prusky D."/>
            <person name="Rech G."/>
            <person name="Reinhardt R."/>
            <person name="Rollins J.A."/>
            <person name="Rounsley S."/>
            <person name="Schardl C.L."/>
            <person name="Schwartz D.C."/>
            <person name="Shenoy N."/>
            <person name="Shirasu K."/>
            <person name="Sikhakolli U.R."/>
            <person name="Stueber K."/>
            <person name="Sukno S.A."/>
            <person name="Sweigard J.A."/>
            <person name="Takano Y."/>
            <person name="Takahara H."/>
            <person name="Trail F."/>
            <person name="van der Does H.C."/>
            <person name="Voll L.M."/>
            <person name="Will I."/>
            <person name="Young S."/>
            <person name="Zeng Q."/>
            <person name="Zhang J."/>
            <person name="Zhou S."/>
            <person name="Dickman M.B."/>
            <person name="Schulze-Lefert P."/>
            <person name="Ver Loren van Themaat E."/>
            <person name="Ma L.-J."/>
            <person name="Vaillancourt L.J."/>
        </authorList>
    </citation>
    <scope>NUCLEOTIDE SEQUENCE [LARGE SCALE GENOMIC DNA]</scope>
    <source>
        <strain evidence="4">M1.001 / M2 / FGSC 10212</strain>
    </source>
</reference>
<feature type="signal peptide" evidence="2">
    <location>
        <begin position="1"/>
        <end position="34"/>
    </location>
</feature>
<keyword evidence="2" id="KW-0732">Signal</keyword>
<evidence type="ECO:0000256" key="2">
    <source>
        <dbReference type="SAM" id="SignalP"/>
    </source>
</evidence>
<evidence type="ECO:0000256" key="1">
    <source>
        <dbReference type="SAM" id="Phobius"/>
    </source>
</evidence>
<evidence type="ECO:0000313" key="3">
    <source>
        <dbReference type="EMBL" id="EFQ35885.1"/>
    </source>
</evidence>
<proteinExistence type="predicted"/>
<feature type="chain" id="PRO_5003178980" evidence="2">
    <location>
        <begin position="35"/>
        <end position="454"/>
    </location>
</feature>
<dbReference type="eggNOG" id="ENOG502R5A8">
    <property type="taxonomic scope" value="Eukaryota"/>
</dbReference>
<keyword evidence="4" id="KW-1185">Reference proteome</keyword>
<dbReference type="AlphaFoldDB" id="E3QYE7"/>
<feature type="transmembrane region" description="Helical" evidence="1">
    <location>
        <begin position="383"/>
        <end position="407"/>
    </location>
</feature>
<dbReference type="OrthoDB" id="188042at2759"/>
<dbReference type="InterPro" id="IPR009291">
    <property type="entry name" value="Vps62"/>
</dbReference>
<dbReference type="PANTHER" id="PTHR48174">
    <property type="entry name" value="DUF946 FAMILY PROTEIN"/>
    <property type="match status" value="1"/>
</dbReference>